<evidence type="ECO:0000259" key="11">
    <source>
        <dbReference type="Pfam" id="PF00768"/>
    </source>
</evidence>
<keyword evidence="13" id="KW-1185">Reference proteome</keyword>
<dbReference type="GO" id="GO:0071555">
    <property type="term" value="P:cell wall organization"/>
    <property type="evidence" value="ECO:0007669"/>
    <property type="project" value="UniProtKB-KW"/>
</dbReference>
<evidence type="ECO:0000256" key="2">
    <source>
        <dbReference type="ARBA" id="ARBA00022729"/>
    </source>
</evidence>
<dbReference type="GO" id="GO:0009252">
    <property type="term" value="P:peptidoglycan biosynthetic process"/>
    <property type="evidence" value="ECO:0007669"/>
    <property type="project" value="UniProtKB-KW"/>
</dbReference>
<evidence type="ECO:0000256" key="7">
    <source>
        <dbReference type="PIRSR" id="PIRSR618044-1"/>
    </source>
</evidence>
<evidence type="ECO:0000256" key="1">
    <source>
        <dbReference type="ARBA" id="ARBA00007164"/>
    </source>
</evidence>
<evidence type="ECO:0000313" key="12">
    <source>
        <dbReference type="EMBL" id="MBC8569685.1"/>
    </source>
</evidence>
<keyword evidence="5" id="KW-0573">Peptidoglycan synthesis</keyword>
<keyword evidence="10" id="KW-0812">Transmembrane</keyword>
<dbReference type="GO" id="GO:0009002">
    <property type="term" value="F:serine-type D-Ala-D-Ala carboxypeptidase activity"/>
    <property type="evidence" value="ECO:0007669"/>
    <property type="project" value="InterPro"/>
</dbReference>
<comment type="similarity">
    <text evidence="1 9">Belongs to the peptidase S11 family.</text>
</comment>
<dbReference type="Proteomes" id="UP000660861">
    <property type="component" value="Unassembled WGS sequence"/>
</dbReference>
<evidence type="ECO:0000313" key="13">
    <source>
        <dbReference type="Proteomes" id="UP000660861"/>
    </source>
</evidence>
<evidence type="ECO:0000256" key="9">
    <source>
        <dbReference type="RuleBase" id="RU004016"/>
    </source>
</evidence>
<evidence type="ECO:0000256" key="3">
    <source>
        <dbReference type="ARBA" id="ARBA00022801"/>
    </source>
</evidence>
<sequence length="466" mass="51896">MKKWMAVLAVLLICSMMITMVYGIDSSPSVGTSESVSDTTPACTISPNQIISETAVLMEADSGQVLYDKQMNERMYPASLTKIMTAILALENGEMDNVLTVDQEILDDVYSYGLSTSHIALTVGERISLQDALYAALLESANDATALIAKFIGGTLDHFVEMMNQKAAEIGATHTHFVNVHGLHSDNHYTTAYDLALMMRYALSLPEFEKIISTAQYTMAPTNNQESERYFWNQNKMIQPSYYYNEDTVGGKLGWTEEATNTMAALGERNGRRLICVLLKSTAASAKYKDCELLFNYGFENFQRVEIDVSDDIPKGVDIQDENGDLCGDVTISSPPKIHYLIHNHLTANDIKIDINVPEHYTLGQPMSASFTVGLKDWVDCMPNEPLTTELTTKSNVNTKVMSVTKEPKTKGPNVFLLVGIGILVFLGIAVAALFVIRAVIRRGVRQRYAISRRNVHFDRQIRRRL</sequence>
<dbReference type="GO" id="GO:0006508">
    <property type="term" value="P:proteolysis"/>
    <property type="evidence" value="ECO:0007669"/>
    <property type="project" value="InterPro"/>
</dbReference>
<keyword evidence="2" id="KW-0732">Signal</keyword>
<feature type="active site" description="Acyl-ester intermediate" evidence="7">
    <location>
        <position position="79"/>
    </location>
</feature>
<keyword evidence="12" id="KW-0645">Protease</keyword>
<feature type="transmembrane region" description="Helical" evidence="10">
    <location>
        <begin position="415"/>
        <end position="441"/>
    </location>
</feature>
<dbReference type="SUPFAM" id="SSF56601">
    <property type="entry name" value="beta-lactamase/transpeptidase-like"/>
    <property type="match status" value="1"/>
</dbReference>
<evidence type="ECO:0000256" key="10">
    <source>
        <dbReference type="SAM" id="Phobius"/>
    </source>
</evidence>
<dbReference type="InterPro" id="IPR001967">
    <property type="entry name" value="Peptidase_S11_N"/>
</dbReference>
<feature type="active site" evidence="7">
    <location>
        <position position="140"/>
    </location>
</feature>
<evidence type="ECO:0000256" key="5">
    <source>
        <dbReference type="ARBA" id="ARBA00022984"/>
    </source>
</evidence>
<feature type="binding site" evidence="8">
    <location>
        <position position="252"/>
    </location>
    <ligand>
        <name>substrate</name>
    </ligand>
</feature>
<evidence type="ECO:0000256" key="6">
    <source>
        <dbReference type="ARBA" id="ARBA00023316"/>
    </source>
</evidence>
<protein>
    <submittedName>
        <fullName evidence="12">D-alanyl-D-alanine carboxypeptidase</fullName>
    </submittedName>
</protein>
<dbReference type="PRINTS" id="PR00725">
    <property type="entry name" value="DADACBPTASE1"/>
</dbReference>
<keyword evidence="10" id="KW-1133">Transmembrane helix</keyword>
<dbReference type="InterPro" id="IPR012338">
    <property type="entry name" value="Beta-lactam/transpept-like"/>
</dbReference>
<feature type="domain" description="Peptidase S11 D-alanyl-D-alanine carboxypeptidase A N-terminal" evidence="11">
    <location>
        <begin position="44"/>
        <end position="280"/>
    </location>
</feature>
<keyword evidence="6" id="KW-0961">Cell wall biogenesis/degradation</keyword>
<accession>A0A926IB24</accession>
<evidence type="ECO:0000256" key="8">
    <source>
        <dbReference type="PIRSR" id="PIRSR618044-2"/>
    </source>
</evidence>
<organism evidence="12 13">
    <name type="scientific">Zongyangia hominis</name>
    <dbReference type="NCBI Taxonomy" id="2763677"/>
    <lineage>
        <taxon>Bacteria</taxon>
        <taxon>Bacillati</taxon>
        <taxon>Bacillota</taxon>
        <taxon>Clostridia</taxon>
        <taxon>Eubacteriales</taxon>
        <taxon>Oscillospiraceae</taxon>
        <taxon>Zongyangia</taxon>
    </lineage>
</organism>
<name>A0A926IB24_9FIRM</name>
<proteinExistence type="inferred from homology"/>
<evidence type="ECO:0000256" key="4">
    <source>
        <dbReference type="ARBA" id="ARBA00022960"/>
    </source>
</evidence>
<dbReference type="PANTHER" id="PTHR21581">
    <property type="entry name" value="D-ALANYL-D-ALANINE CARBOXYPEPTIDASE"/>
    <property type="match status" value="1"/>
</dbReference>
<dbReference type="Gene3D" id="3.40.710.10">
    <property type="entry name" value="DD-peptidase/beta-lactamase superfamily"/>
    <property type="match status" value="1"/>
</dbReference>
<gene>
    <name evidence="12" type="ORF">H8709_02455</name>
</gene>
<keyword evidence="12" id="KW-0121">Carboxypeptidase</keyword>
<dbReference type="PANTHER" id="PTHR21581:SF6">
    <property type="entry name" value="TRAFFICKING PROTEIN PARTICLE COMPLEX SUBUNIT 12"/>
    <property type="match status" value="1"/>
</dbReference>
<comment type="caution">
    <text evidence="12">The sequence shown here is derived from an EMBL/GenBank/DDBJ whole genome shotgun (WGS) entry which is preliminary data.</text>
</comment>
<dbReference type="AlphaFoldDB" id="A0A926IB24"/>
<dbReference type="Pfam" id="PF00768">
    <property type="entry name" value="Peptidase_S11"/>
    <property type="match status" value="1"/>
</dbReference>
<reference evidence="12" key="1">
    <citation type="submission" date="2020-08" db="EMBL/GenBank/DDBJ databases">
        <title>Genome public.</title>
        <authorList>
            <person name="Liu C."/>
            <person name="Sun Q."/>
        </authorList>
    </citation>
    <scope>NUCLEOTIDE SEQUENCE</scope>
    <source>
        <strain evidence="12">NSJ-54</strain>
    </source>
</reference>
<dbReference type="GO" id="GO:0008360">
    <property type="term" value="P:regulation of cell shape"/>
    <property type="evidence" value="ECO:0007669"/>
    <property type="project" value="UniProtKB-KW"/>
</dbReference>
<keyword evidence="3" id="KW-0378">Hydrolase</keyword>
<keyword evidence="4" id="KW-0133">Cell shape</keyword>
<dbReference type="EMBL" id="JACRTC010000001">
    <property type="protein sequence ID" value="MBC8569685.1"/>
    <property type="molecule type" value="Genomic_DNA"/>
</dbReference>
<dbReference type="InterPro" id="IPR018044">
    <property type="entry name" value="Peptidase_S11"/>
</dbReference>
<keyword evidence="10" id="KW-0472">Membrane</keyword>
<feature type="active site" description="Proton acceptor" evidence="7">
    <location>
        <position position="82"/>
    </location>
</feature>
<dbReference type="RefSeq" id="WP_262396781.1">
    <property type="nucleotide sequence ID" value="NZ_JACRTC010000001.1"/>
</dbReference>